<dbReference type="InterPro" id="IPR036259">
    <property type="entry name" value="MFS_trans_sf"/>
</dbReference>
<keyword evidence="1" id="KW-0472">Membrane</keyword>
<protein>
    <submittedName>
        <fullName evidence="2">Putative superfamily III holin-X</fullName>
    </submittedName>
</protein>
<dbReference type="EMBL" id="VLLE01000006">
    <property type="protein sequence ID" value="TWI79293.1"/>
    <property type="molecule type" value="Genomic_DNA"/>
</dbReference>
<dbReference type="Proteomes" id="UP000316167">
    <property type="component" value="Unassembled WGS sequence"/>
</dbReference>
<comment type="caution">
    <text evidence="2">The sequence shown here is derived from an EMBL/GenBank/DDBJ whole genome shotgun (WGS) entry which is preliminary data.</text>
</comment>
<keyword evidence="1" id="KW-1133">Transmembrane helix</keyword>
<dbReference type="SUPFAM" id="SSF103473">
    <property type="entry name" value="MFS general substrate transporter"/>
    <property type="match status" value="1"/>
</dbReference>
<feature type="transmembrane region" description="Helical" evidence="1">
    <location>
        <begin position="38"/>
        <end position="67"/>
    </location>
</feature>
<reference evidence="2 3" key="1">
    <citation type="journal article" date="2015" name="Stand. Genomic Sci.">
        <title>Genomic Encyclopedia of Bacterial and Archaeal Type Strains, Phase III: the genomes of soil and plant-associated and newly described type strains.</title>
        <authorList>
            <person name="Whitman W.B."/>
            <person name="Woyke T."/>
            <person name="Klenk H.P."/>
            <person name="Zhou Y."/>
            <person name="Lilburn T.G."/>
            <person name="Beck B.J."/>
            <person name="De Vos P."/>
            <person name="Vandamme P."/>
            <person name="Eisen J.A."/>
            <person name="Garrity G."/>
            <person name="Hugenholtz P."/>
            <person name="Kyrpides N.C."/>
        </authorList>
    </citation>
    <scope>NUCLEOTIDE SEQUENCE [LARGE SCALE GENOMIC DNA]</scope>
    <source>
        <strain evidence="2 3">CGMCC 1.7271</strain>
    </source>
</reference>
<evidence type="ECO:0000313" key="2">
    <source>
        <dbReference type="EMBL" id="TWI79293.1"/>
    </source>
</evidence>
<dbReference type="OrthoDB" id="675470at2"/>
<evidence type="ECO:0000313" key="3">
    <source>
        <dbReference type="Proteomes" id="UP000316167"/>
    </source>
</evidence>
<dbReference type="AlphaFoldDB" id="A0A562SDU3"/>
<name>A0A562SDU3_9BACT</name>
<proteinExistence type="predicted"/>
<feature type="transmembrane region" description="Helical" evidence="1">
    <location>
        <begin position="73"/>
        <end position="95"/>
    </location>
</feature>
<dbReference type="InterPro" id="IPR009937">
    <property type="entry name" value="Phage_holin_3_6"/>
</dbReference>
<keyword evidence="1" id="KW-0812">Transmembrane</keyword>
<evidence type="ECO:0000256" key="1">
    <source>
        <dbReference type="SAM" id="Phobius"/>
    </source>
</evidence>
<dbReference type="Pfam" id="PF07332">
    <property type="entry name" value="Phage_holin_3_6"/>
    <property type="match status" value="1"/>
</dbReference>
<accession>A0A562SDU3</accession>
<dbReference type="RefSeq" id="WP_144888065.1">
    <property type="nucleotide sequence ID" value="NZ_VLLE01000006.1"/>
</dbReference>
<sequence>MMQDTFAKAEELAEHVKEYIHNRMDVVKLDTAEKTSKVAAFVIAAITVAVFIFSFLFFASVALAFVFSRTTGSLAWGFLIVGGIYLLLGIIIWLLKDRIIQLPIMNALLQQLFRNEEEDDEEN</sequence>
<gene>
    <name evidence="2" type="ORF">IQ13_3696</name>
</gene>
<organism evidence="2 3">
    <name type="scientific">Lacibacter cauensis</name>
    <dbReference type="NCBI Taxonomy" id="510947"/>
    <lineage>
        <taxon>Bacteria</taxon>
        <taxon>Pseudomonadati</taxon>
        <taxon>Bacteroidota</taxon>
        <taxon>Chitinophagia</taxon>
        <taxon>Chitinophagales</taxon>
        <taxon>Chitinophagaceae</taxon>
        <taxon>Lacibacter</taxon>
    </lineage>
</organism>
<keyword evidence="3" id="KW-1185">Reference proteome</keyword>